<dbReference type="AlphaFoldDB" id="A0AA86LUI9"/>
<sequence>MAMIYLIVITTVTCLLLLSYKLDRTTSSLKYTIPLTAEMISLGVVIISYFYGGLTGMGIGVVNFAIFIGSIISIIIISVSEIIRSKERSTTKTVNAIPIAISPRLSYKQKVLSFNSAPAF</sequence>
<feature type="transmembrane region" description="Helical" evidence="1">
    <location>
        <begin position="31"/>
        <end position="51"/>
    </location>
</feature>
<dbReference type="EMBL" id="CP022674">
    <property type="protein sequence ID" value="AXI28511.1"/>
    <property type="molecule type" value="Genomic_DNA"/>
</dbReference>
<evidence type="ECO:0000313" key="2">
    <source>
        <dbReference type="EMBL" id="AXI28511.1"/>
    </source>
</evidence>
<dbReference type="Pfam" id="PF14150">
    <property type="entry name" value="YesK"/>
    <property type="match status" value="1"/>
</dbReference>
<dbReference type="Proteomes" id="UP000253834">
    <property type="component" value="Chromosome"/>
</dbReference>
<reference evidence="2 3" key="1">
    <citation type="submission" date="2017-07" db="EMBL/GenBank/DDBJ databases">
        <title>Isolation and development of strain Bacillus megaterium SR7 for enhanced growth and metabolite production under supercritical carbon dioxide.</title>
        <authorList>
            <person name="Freedman A.J.E."/>
            <person name="Peet K.C."/>
            <person name="Boock J.T."/>
            <person name="Penn K."/>
            <person name="Prather K.L.J."/>
            <person name="Thompson J.R."/>
        </authorList>
    </citation>
    <scope>NUCLEOTIDE SEQUENCE [LARGE SCALE GENOMIC DNA]</scope>
    <source>
        <strain evidence="2 3">SR7</strain>
    </source>
</reference>
<accession>A0AA86LUI9</accession>
<evidence type="ECO:0000313" key="3">
    <source>
        <dbReference type="Proteomes" id="UP000253834"/>
    </source>
</evidence>
<keyword evidence="1" id="KW-0812">Transmembrane</keyword>
<keyword evidence="1" id="KW-0472">Membrane</keyword>
<name>A0AA86LUI9_PRIMG</name>
<dbReference type="RefSeq" id="WP_114894767.1">
    <property type="nucleotide sequence ID" value="NZ_CP022674.1"/>
</dbReference>
<dbReference type="InterPro" id="IPR025434">
    <property type="entry name" value="YesK-like"/>
</dbReference>
<feature type="transmembrane region" description="Helical" evidence="1">
    <location>
        <begin position="6"/>
        <end position="22"/>
    </location>
</feature>
<feature type="transmembrane region" description="Helical" evidence="1">
    <location>
        <begin position="57"/>
        <end position="79"/>
    </location>
</feature>
<keyword evidence="1" id="KW-1133">Transmembrane helix</keyword>
<protein>
    <submittedName>
        <fullName evidence="2">Uncharacterized protein</fullName>
    </submittedName>
</protein>
<organism evidence="2 3">
    <name type="scientific">Priestia megaterium</name>
    <name type="common">Bacillus megaterium</name>
    <dbReference type="NCBI Taxonomy" id="1404"/>
    <lineage>
        <taxon>Bacteria</taxon>
        <taxon>Bacillati</taxon>
        <taxon>Bacillota</taxon>
        <taxon>Bacilli</taxon>
        <taxon>Bacillales</taxon>
        <taxon>Bacillaceae</taxon>
        <taxon>Priestia</taxon>
    </lineage>
</organism>
<gene>
    <name evidence="2" type="ORF">CIB87_05565</name>
</gene>
<evidence type="ECO:0000256" key="1">
    <source>
        <dbReference type="SAM" id="Phobius"/>
    </source>
</evidence>
<proteinExistence type="predicted"/>